<feature type="transmembrane region" description="Helical" evidence="2">
    <location>
        <begin position="647"/>
        <end position="669"/>
    </location>
</feature>
<dbReference type="EMBL" id="CAADRA010000163">
    <property type="protein sequence ID" value="VFT78995.1"/>
    <property type="molecule type" value="Genomic_DNA"/>
</dbReference>
<feature type="transmembrane region" description="Helical" evidence="2">
    <location>
        <begin position="1685"/>
        <end position="1703"/>
    </location>
</feature>
<keyword evidence="5" id="KW-1185">Reference proteome</keyword>
<accession>A0A485K788</accession>
<keyword evidence="2" id="KW-0812">Transmembrane</keyword>
<evidence type="ECO:0000256" key="2">
    <source>
        <dbReference type="SAM" id="Phobius"/>
    </source>
</evidence>
<feature type="transmembrane region" description="Helical" evidence="2">
    <location>
        <begin position="775"/>
        <end position="796"/>
    </location>
</feature>
<reference evidence="3" key="2">
    <citation type="submission" date="2019-06" db="EMBL/GenBank/DDBJ databases">
        <title>Genomics analysis of Aphanomyces spp. identifies a new class of oomycete effector associated with host adaptation.</title>
        <authorList>
            <person name="Gaulin E."/>
        </authorList>
    </citation>
    <scope>NUCLEOTIDE SEQUENCE</scope>
    <source>
        <strain evidence="3">CBS 578.67</strain>
    </source>
</reference>
<feature type="transmembrane region" description="Helical" evidence="2">
    <location>
        <begin position="1636"/>
        <end position="1652"/>
    </location>
</feature>
<keyword evidence="2" id="KW-1133">Transmembrane helix</keyword>
<sequence length="1792" mass="199127">MIVPEPQARPPKGPAPTPSPLDIPVSTNQRRCLSIASLVYLLATLVGGVWYVLLLAPIFSNDFYWSHYNVSGYQVFLIDLVNVKLQTMIRSSAVDLLSVDSVSTKNYATDLVQSDFSPHFARRVFFSEMNTIRQGVAAMRATSVLYAPFVNAQYCWVDFAQRWDIAHTVARSTRCRARYSTNAAIYLETLVRNFNWNAFVQLNAVPWFTVIGNALLATRDGTQWMTDRPLDSLRLTLDDEVQYLKHAVNLTQYVLYYDNAIEMGVTDTVQVENAVGLVQTVPLKAMPIARGPWTTKALFWGFSNDLTSLVKRNASLVRGSTNYFANVTGLSDYAATYGFLNARGQYVNQIAVFYGTIGPFGSVDSFYVAPPVALVTLYTDLKLHLYTHLESDTQTQTTFQGMLNVAWTPIPPNFARPNLSYFGGNVLCMYNPSTPYPQSQFDIYDDCTNTRPFTVAGTRQTLLFALAVAGATHPASICAFQGDIACVATLLRAQAVLNASGLSASLALINQTLNDMPSIHFVQYVVDVNAKSWRFLRQPLLTANRHWSFYGLLAIFDWVQGTREVVRLEGDVSTLILMSEASPSIHLLAESYHSNGVQGNELIWYLVVYTSFVSVFVGLVVLGYWLPAFDLISTGRRLFRFNRVVGSVWIGRPLLLIRGCTALVALSTLQVSLVCDHGVSRLQFTSRPVVATALVAGEATWVAYVINDVLTVLVGRFNDAAPLASLAAWFATCLWSLEELMLPTATLDRQCTSQYVNYAITCTSGLIHVGDKTRVFWLLVVQLAAIVLGHVAAWVVQPHPVKLTHVSLLLHGIAVESYYDSHYPRIDHLDDPSCVMTGLLPFTFRGTSYTLDVKLWALFNHGRDDNSSLRRCDRTTTYLKNPRFGTSTTALPNGDDDPQPRPPSPTTVTTTVTRGRATAILAMGLGYIVFSILGSFSYIAVSTVNFANDFYWATFNLTGHHVAMADWINEQVVSSRNLIQFRFDERRWSTSSRNFTDLSEPIYVSPMLAPRLQFESLNSISVAIQGIRHTDPCAVPWIFTQYCWVDFQRQWPMANSNVRQNRCLASNEANGAVYLESVLRNTDWNAFTTCWGRAFELAIGHELNQSLAGQHWLAQVSSMNANSINDEAIHWTTSGIQHYVVQWQNYKTMGLVNTYLIENAFGVQYPMTLSHSNGSYRMSSQTSFKMYWGWGNDLWAIDQNATLLSGKSLLRSSANFAFANTSMLPSLVQAATLTLPLAAAYELVQHQIGPFGSIDMKNVPCPRSAKSFVASALDVIRSSIGQTARAAARFGQLSTGAASLSPFPRTWPKTMLQWISRGGSILCHEFGSTNLGFGYTMWTGRLASCNQASMSILRPTAEVLVMAAMAANLTNSITVGMACSCLPSGSNACSQTYLNQSVAFVSQYIADDVLQPLQQMATTASTDVWRQQVSLMQYLQPNASQPLQRVHFELFDPVDPTFNVWSWLFVLEWAKGTREVVSFQGDVGSLNVITTIDDWDTTAVQPHELPTTFSVYARSGLQYVTGVLLGVAGLFLVYVGATHGHVEGANMFALNRVAGIVWVGRPLLFLRGITALALLSTATLEMQLEHGVSSFTVPIVPWYKTILSAGEATWLVYVLNDICMVWTEHWTSQYASPSSVLVWIVAAILTLARPVVHSVTIDPVCTIDQMDFQLVCISGTVYIGQKERFYWLLGIIGLCNGGVYTAIRLTKRHLKRDQAESLLLTSGAKYMFKTRGWMHQQTYFMDPASALLNGLVTLRWHNVIVVMDVKLWRIFSIELNRATLPKHIQSALPLTD</sequence>
<dbReference type="Proteomes" id="UP000332933">
    <property type="component" value="Unassembled WGS sequence"/>
</dbReference>
<feature type="transmembrane region" description="Helical" evidence="2">
    <location>
        <begin position="602"/>
        <end position="626"/>
    </location>
</feature>
<evidence type="ECO:0000313" key="4">
    <source>
        <dbReference type="EMBL" id="VFT78995.1"/>
    </source>
</evidence>
<organism evidence="4 5">
    <name type="scientific">Aphanomyces stellatus</name>
    <dbReference type="NCBI Taxonomy" id="120398"/>
    <lineage>
        <taxon>Eukaryota</taxon>
        <taxon>Sar</taxon>
        <taxon>Stramenopiles</taxon>
        <taxon>Oomycota</taxon>
        <taxon>Saprolegniomycetes</taxon>
        <taxon>Saprolegniales</taxon>
        <taxon>Verrucalvaceae</taxon>
        <taxon>Aphanomyces</taxon>
    </lineage>
</organism>
<evidence type="ECO:0000256" key="1">
    <source>
        <dbReference type="SAM" id="MobiDB-lite"/>
    </source>
</evidence>
<feature type="compositionally biased region" description="Polar residues" evidence="1">
    <location>
        <begin position="880"/>
        <end position="891"/>
    </location>
</feature>
<proteinExistence type="predicted"/>
<evidence type="ECO:0000313" key="3">
    <source>
        <dbReference type="EMBL" id="KAF0718289.1"/>
    </source>
</evidence>
<keyword evidence="2" id="KW-0472">Membrane</keyword>
<feature type="transmembrane region" description="Helical" evidence="2">
    <location>
        <begin position="1549"/>
        <end position="1575"/>
    </location>
</feature>
<dbReference type="OrthoDB" id="79231at2759"/>
<feature type="transmembrane region" description="Helical" evidence="2">
    <location>
        <begin position="919"/>
        <end position="941"/>
    </location>
</feature>
<feature type="region of interest" description="Disordered" evidence="1">
    <location>
        <begin position="1"/>
        <end position="21"/>
    </location>
</feature>
<feature type="region of interest" description="Disordered" evidence="1">
    <location>
        <begin position="880"/>
        <end position="909"/>
    </location>
</feature>
<dbReference type="EMBL" id="VJMH01000163">
    <property type="protein sequence ID" value="KAF0718289.1"/>
    <property type="molecule type" value="Genomic_DNA"/>
</dbReference>
<feature type="transmembrane region" description="Helical" evidence="2">
    <location>
        <begin position="1516"/>
        <end position="1537"/>
    </location>
</feature>
<name>A0A485K788_9STRA</name>
<feature type="compositionally biased region" description="Pro residues" evidence="1">
    <location>
        <begin position="7"/>
        <end position="21"/>
    </location>
</feature>
<protein>
    <submittedName>
        <fullName evidence="4">Aste57867_1786 protein</fullName>
    </submittedName>
</protein>
<feature type="transmembrane region" description="Helical" evidence="2">
    <location>
        <begin position="689"/>
        <end position="713"/>
    </location>
</feature>
<feature type="transmembrane region" description="Helical" evidence="2">
    <location>
        <begin position="1595"/>
        <end position="1615"/>
    </location>
</feature>
<evidence type="ECO:0000313" key="5">
    <source>
        <dbReference type="Proteomes" id="UP000332933"/>
    </source>
</evidence>
<feature type="transmembrane region" description="Helical" evidence="2">
    <location>
        <begin position="38"/>
        <end position="59"/>
    </location>
</feature>
<feature type="transmembrane region" description="Helical" evidence="2">
    <location>
        <begin position="720"/>
        <end position="737"/>
    </location>
</feature>
<gene>
    <name evidence="4" type="primary">Aste57867_1786</name>
    <name evidence="3" type="ORF">As57867_001784</name>
    <name evidence="4" type="ORF">ASTE57867_1786</name>
</gene>
<reference evidence="4 5" key="1">
    <citation type="submission" date="2019-03" db="EMBL/GenBank/DDBJ databases">
        <authorList>
            <person name="Gaulin E."/>
            <person name="Dumas B."/>
        </authorList>
    </citation>
    <scope>NUCLEOTIDE SEQUENCE [LARGE SCALE GENOMIC DNA]</scope>
    <source>
        <strain evidence="4">CBS 568.67</strain>
    </source>
</reference>